<dbReference type="Proteomes" id="UP000799754">
    <property type="component" value="Unassembled WGS sequence"/>
</dbReference>
<comment type="caution">
    <text evidence="1">The sequence shown here is derived from an EMBL/GenBank/DDBJ whole genome shotgun (WGS) entry which is preliminary data.</text>
</comment>
<accession>A0ACB6S1K9</accession>
<evidence type="ECO:0000313" key="1">
    <source>
        <dbReference type="EMBL" id="KAF2628125.1"/>
    </source>
</evidence>
<sequence length="290" mass="32063">MAGDNGIYPYTPSKPACLIAAGLFGLSAVYHLFLLIRSRAWFYTSFVVGALMMTAGYIFRFISAGSPADLGPYIGQSLFIILPPSLYAATIYMIYGRLVLFVNATEASIIRPTLVTKVFVCGDVVSFFMQAGGGGMMAQSSMADMGQKIMLLGLFVQLLFLGFFLCISLVFWKRMSKSPKQYAIPQYGKHAWDKLLKMVLGAAVIIILRCIFRVIEFAQGHNGYLVSHEIYMYIFDAAPMLGVQIMMHFVYAAEVFGRGQGTYFVSRIRGHHRAIKLLSSPSTTVSPQSP</sequence>
<organism evidence="1 2">
    <name type="scientific">Macroventuria anomochaeta</name>
    <dbReference type="NCBI Taxonomy" id="301207"/>
    <lineage>
        <taxon>Eukaryota</taxon>
        <taxon>Fungi</taxon>
        <taxon>Dikarya</taxon>
        <taxon>Ascomycota</taxon>
        <taxon>Pezizomycotina</taxon>
        <taxon>Dothideomycetes</taxon>
        <taxon>Pleosporomycetidae</taxon>
        <taxon>Pleosporales</taxon>
        <taxon>Pleosporineae</taxon>
        <taxon>Didymellaceae</taxon>
        <taxon>Macroventuria</taxon>
    </lineage>
</organism>
<proteinExistence type="predicted"/>
<dbReference type="EMBL" id="MU006714">
    <property type="protein sequence ID" value="KAF2628125.1"/>
    <property type="molecule type" value="Genomic_DNA"/>
</dbReference>
<gene>
    <name evidence="1" type="ORF">BU25DRAFT_439602</name>
</gene>
<keyword evidence="2" id="KW-1185">Reference proteome</keyword>
<reference evidence="1" key="1">
    <citation type="journal article" date="2020" name="Stud. Mycol.">
        <title>101 Dothideomycetes genomes: a test case for predicting lifestyles and emergence of pathogens.</title>
        <authorList>
            <person name="Haridas S."/>
            <person name="Albert R."/>
            <person name="Binder M."/>
            <person name="Bloem J."/>
            <person name="Labutti K."/>
            <person name="Salamov A."/>
            <person name="Andreopoulos B."/>
            <person name="Baker S."/>
            <person name="Barry K."/>
            <person name="Bills G."/>
            <person name="Bluhm B."/>
            <person name="Cannon C."/>
            <person name="Castanera R."/>
            <person name="Culley D."/>
            <person name="Daum C."/>
            <person name="Ezra D."/>
            <person name="Gonzalez J."/>
            <person name="Henrissat B."/>
            <person name="Kuo A."/>
            <person name="Liang C."/>
            <person name="Lipzen A."/>
            <person name="Lutzoni F."/>
            <person name="Magnuson J."/>
            <person name="Mondo S."/>
            <person name="Nolan M."/>
            <person name="Ohm R."/>
            <person name="Pangilinan J."/>
            <person name="Park H.-J."/>
            <person name="Ramirez L."/>
            <person name="Alfaro M."/>
            <person name="Sun H."/>
            <person name="Tritt A."/>
            <person name="Yoshinaga Y."/>
            <person name="Zwiers L.-H."/>
            <person name="Turgeon B."/>
            <person name="Goodwin S."/>
            <person name="Spatafora J."/>
            <person name="Crous P."/>
            <person name="Grigoriev I."/>
        </authorList>
    </citation>
    <scope>NUCLEOTIDE SEQUENCE</scope>
    <source>
        <strain evidence="1">CBS 525.71</strain>
    </source>
</reference>
<protein>
    <submittedName>
        <fullName evidence="1">RTA1-domain-containing protein</fullName>
    </submittedName>
</protein>
<evidence type="ECO:0000313" key="2">
    <source>
        <dbReference type="Proteomes" id="UP000799754"/>
    </source>
</evidence>
<name>A0ACB6S1K9_9PLEO</name>